<evidence type="ECO:0000256" key="4">
    <source>
        <dbReference type="ARBA" id="ARBA00022642"/>
    </source>
</evidence>
<evidence type="ECO:0000256" key="6">
    <source>
        <dbReference type="ARBA" id="ARBA00022695"/>
    </source>
</evidence>
<dbReference type="AlphaFoldDB" id="H8GJL4"/>
<evidence type="ECO:0000259" key="12">
    <source>
        <dbReference type="Pfam" id="PF01467"/>
    </source>
</evidence>
<keyword evidence="9 11" id="KW-0520">NAD</keyword>
<keyword evidence="8 11" id="KW-0067">ATP-binding</keyword>
<dbReference type="eggNOG" id="COG1057">
    <property type="taxonomic scope" value="Bacteria"/>
</dbReference>
<evidence type="ECO:0000256" key="2">
    <source>
        <dbReference type="ARBA" id="ARBA00005019"/>
    </source>
</evidence>
<dbReference type="EC" id="2.7.7.18" evidence="11"/>
<dbReference type="HOGENOM" id="CLU_069765_0_0_6"/>
<dbReference type="EMBL" id="CM001475">
    <property type="protein sequence ID" value="EIC30374.1"/>
    <property type="molecule type" value="Genomic_DNA"/>
</dbReference>
<evidence type="ECO:0000256" key="3">
    <source>
        <dbReference type="ARBA" id="ARBA00009014"/>
    </source>
</evidence>
<dbReference type="CDD" id="cd02165">
    <property type="entry name" value="NMNAT"/>
    <property type="match status" value="1"/>
</dbReference>
<keyword evidence="7 11" id="KW-0547">Nucleotide-binding</keyword>
<evidence type="ECO:0000313" key="14">
    <source>
        <dbReference type="Proteomes" id="UP000005090"/>
    </source>
</evidence>
<evidence type="ECO:0000256" key="10">
    <source>
        <dbReference type="ARBA" id="ARBA00048721"/>
    </source>
</evidence>
<reference evidence="13 14" key="1">
    <citation type="journal article" date="2013" name="Genome Announc.">
        <title>Genome Sequence of the Obligate Gammaproteobacterial Methanotroph Methylomicrobium album Strain BG8.</title>
        <authorList>
            <person name="Kits K.D."/>
            <person name="Kalyuzhnaya M.G."/>
            <person name="Klotz M.G."/>
            <person name="Jetten M.S."/>
            <person name="Op den Camp H.J."/>
            <person name="Vuilleumier S."/>
            <person name="Bringel F."/>
            <person name="Dispirito A.A."/>
            <person name="Murrell J.C."/>
            <person name="Bruce D."/>
            <person name="Cheng J.F."/>
            <person name="Copeland A."/>
            <person name="Goodwin L."/>
            <person name="Hauser L."/>
            <person name="Lajus A."/>
            <person name="Land M.L."/>
            <person name="Lapidus A."/>
            <person name="Lucas S."/>
            <person name="Medigue C."/>
            <person name="Pitluck S."/>
            <person name="Woyke T."/>
            <person name="Zeytun A."/>
            <person name="Stein L.Y."/>
        </authorList>
    </citation>
    <scope>NUCLEOTIDE SEQUENCE [LARGE SCALE GENOMIC DNA]</scope>
    <source>
        <strain evidence="13 14">BG8</strain>
    </source>
</reference>
<organism evidence="13 14">
    <name type="scientific">Methylomicrobium album BG8</name>
    <dbReference type="NCBI Taxonomy" id="686340"/>
    <lineage>
        <taxon>Bacteria</taxon>
        <taxon>Pseudomonadati</taxon>
        <taxon>Pseudomonadota</taxon>
        <taxon>Gammaproteobacteria</taxon>
        <taxon>Methylococcales</taxon>
        <taxon>Methylococcaceae</taxon>
        <taxon>Methylomicrobium</taxon>
    </lineage>
</organism>
<accession>H8GJL4</accession>
<dbReference type="NCBIfam" id="NF000840">
    <property type="entry name" value="PRK00071.1-3"/>
    <property type="match status" value="1"/>
</dbReference>
<keyword evidence="4 11" id="KW-0662">Pyridine nucleotide biosynthesis</keyword>
<evidence type="ECO:0000256" key="1">
    <source>
        <dbReference type="ARBA" id="ARBA00002324"/>
    </source>
</evidence>
<dbReference type="InterPro" id="IPR004821">
    <property type="entry name" value="Cyt_trans-like"/>
</dbReference>
<gene>
    <name evidence="11" type="primary">nadD</name>
    <name evidence="13" type="ORF">Metal_2666</name>
</gene>
<dbReference type="Proteomes" id="UP000005090">
    <property type="component" value="Chromosome"/>
</dbReference>
<keyword evidence="5 11" id="KW-0808">Transferase</keyword>
<comment type="pathway">
    <text evidence="2 11">Cofactor biosynthesis; NAD(+) biosynthesis; deamido-NAD(+) from nicotinate D-ribonucleotide: step 1/1.</text>
</comment>
<dbReference type="Gene3D" id="3.40.50.620">
    <property type="entry name" value="HUPs"/>
    <property type="match status" value="1"/>
</dbReference>
<dbReference type="NCBIfam" id="TIGR00125">
    <property type="entry name" value="cyt_tran_rel"/>
    <property type="match status" value="1"/>
</dbReference>
<evidence type="ECO:0000256" key="8">
    <source>
        <dbReference type="ARBA" id="ARBA00022840"/>
    </source>
</evidence>
<dbReference type="NCBIfam" id="TIGR00482">
    <property type="entry name" value="nicotinate (nicotinamide) nucleotide adenylyltransferase"/>
    <property type="match status" value="1"/>
</dbReference>
<dbReference type="InterPro" id="IPR005248">
    <property type="entry name" value="NadD/NMNAT"/>
</dbReference>
<sequence length="207" mass="23469">MIGIFGGTFDPVHYGHLRAVIEVGEIFGLEQVRLIPNKTPPHRLEPSASASMRLEMLQLAACTLSNVVIDTRELDREGPSYMVDTLSSLRGDFPERPLLLFVGSDAFNGLTTWHRWRELFDHAHIVVMTRPGSSARPENDFWDVLQVFEAGDLARYKAGKLFFQPITQLDISASAIRKMIAEKRDPRFLLPDAVLDYIHSHHLYQNA</sequence>
<evidence type="ECO:0000256" key="11">
    <source>
        <dbReference type="HAMAP-Rule" id="MF_00244"/>
    </source>
</evidence>
<dbReference type="RefSeq" id="WP_005372964.1">
    <property type="nucleotide sequence ID" value="NZ_CM001475.1"/>
</dbReference>
<evidence type="ECO:0000256" key="7">
    <source>
        <dbReference type="ARBA" id="ARBA00022741"/>
    </source>
</evidence>
<dbReference type="PANTHER" id="PTHR39321">
    <property type="entry name" value="NICOTINATE-NUCLEOTIDE ADENYLYLTRANSFERASE-RELATED"/>
    <property type="match status" value="1"/>
</dbReference>
<dbReference type="GO" id="GO:0004515">
    <property type="term" value="F:nicotinate-nucleotide adenylyltransferase activity"/>
    <property type="evidence" value="ECO:0007669"/>
    <property type="project" value="UniProtKB-UniRule"/>
</dbReference>
<dbReference type="GO" id="GO:0005524">
    <property type="term" value="F:ATP binding"/>
    <property type="evidence" value="ECO:0007669"/>
    <property type="project" value="UniProtKB-KW"/>
</dbReference>
<dbReference type="HAMAP" id="MF_00244">
    <property type="entry name" value="NaMN_adenylyltr"/>
    <property type="match status" value="1"/>
</dbReference>
<dbReference type="UniPathway" id="UPA00253">
    <property type="reaction ID" value="UER00332"/>
</dbReference>
<dbReference type="PANTHER" id="PTHR39321:SF3">
    <property type="entry name" value="PHOSPHOPANTETHEINE ADENYLYLTRANSFERASE"/>
    <property type="match status" value="1"/>
</dbReference>
<keyword evidence="6 11" id="KW-0548">Nucleotidyltransferase</keyword>
<comment type="similarity">
    <text evidence="3 11">Belongs to the NadD family.</text>
</comment>
<dbReference type="STRING" id="686340.Metal_2666"/>
<evidence type="ECO:0000313" key="13">
    <source>
        <dbReference type="EMBL" id="EIC30374.1"/>
    </source>
</evidence>
<dbReference type="SUPFAM" id="SSF52374">
    <property type="entry name" value="Nucleotidylyl transferase"/>
    <property type="match status" value="1"/>
</dbReference>
<evidence type="ECO:0000256" key="9">
    <source>
        <dbReference type="ARBA" id="ARBA00023027"/>
    </source>
</evidence>
<keyword evidence="14" id="KW-1185">Reference proteome</keyword>
<dbReference type="InterPro" id="IPR014729">
    <property type="entry name" value="Rossmann-like_a/b/a_fold"/>
</dbReference>
<dbReference type="NCBIfam" id="NF000839">
    <property type="entry name" value="PRK00071.1-1"/>
    <property type="match status" value="1"/>
</dbReference>
<protein>
    <recommendedName>
        <fullName evidence="11">Probable nicotinate-nucleotide adenylyltransferase</fullName>
        <ecNumber evidence="11">2.7.7.18</ecNumber>
    </recommendedName>
    <alternativeName>
        <fullName evidence="11">Deamido-NAD(+) diphosphorylase</fullName>
    </alternativeName>
    <alternativeName>
        <fullName evidence="11">Deamido-NAD(+) pyrophosphorylase</fullName>
    </alternativeName>
    <alternativeName>
        <fullName evidence="11">Nicotinate mononucleotide adenylyltransferase</fullName>
        <shortName evidence="11">NaMN adenylyltransferase</shortName>
    </alternativeName>
</protein>
<proteinExistence type="inferred from homology"/>
<dbReference type="Pfam" id="PF01467">
    <property type="entry name" value="CTP_transf_like"/>
    <property type="match status" value="1"/>
</dbReference>
<name>H8GJL4_METAL</name>
<comment type="catalytic activity">
    <reaction evidence="10 11">
        <text>nicotinate beta-D-ribonucleotide + ATP + H(+) = deamido-NAD(+) + diphosphate</text>
        <dbReference type="Rhea" id="RHEA:22860"/>
        <dbReference type="ChEBI" id="CHEBI:15378"/>
        <dbReference type="ChEBI" id="CHEBI:30616"/>
        <dbReference type="ChEBI" id="CHEBI:33019"/>
        <dbReference type="ChEBI" id="CHEBI:57502"/>
        <dbReference type="ChEBI" id="CHEBI:58437"/>
        <dbReference type="EC" id="2.7.7.18"/>
    </reaction>
</comment>
<comment type="function">
    <text evidence="1 11">Catalyzes the reversible adenylation of nicotinate mononucleotide (NaMN) to nicotinic acid adenine dinucleotide (NaAD).</text>
</comment>
<evidence type="ECO:0000256" key="5">
    <source>
        <dbReference type="ARBA" id="ARBA00022679"/>
    </source>
</evidence>
<feature type="domain" description="Cytidyltransferase-like" evidence="12">
    <location>
        <begin position="4"/>
        <end position="178"/>
    </location>
</feature>
<dbReference type="GO" id="GO:0009435">
    <property type="term" value="P:NAD+ biosynthetic process"/>
    <property type="evidence" value="ECO:0007669"/>
    <property type="project" value="UniProtKB-UniRule"/>
</dbReference>